<organism evidence="10 11">
    <name type="scientific">Mycena albidolilacea</name>
    <dbReference type="NCBI Taxonomy" id="1033008"/>
    <lineage>
        <taxon>Eukaryota</taxon>
        <taxon>Fungi</taxon>
        <taxon>Dikarya</taxon>
        <taxon>Basidiomycota</taxon>
        <taxon>Agaricomycotina</taxon>
        <taxon>Agaricomycetes</taxon>
        <taxon>Agaricomycetidae</taxon>
        <taxon>Agaricales</taxon>
        <taxon>Marasmiineae</taxon>
        <taxon>Mycenaceae</taxon>
        <taxon>Mycena</taxon>
    </lineage>
</organism>
<evidence type="ECO:0000256" key="4">
    <source>
        <dbReference type="ARBA" id="ARBA00022833"/>
    </source>
</evidence>
<dbReference type="Pfam" id="PF10497">
    <property type="entry name" value="zf-4CXXC_R1"/>
    <property type="match status" value="1"/>
</dbReference>
<dbReference type="GO" id="GO:0005634">
    <property type="term" value="C:nucleus"/>
    <property type="evidence" value="ECO:0007669"/>
    <property type="project" value="UniProtKB-SubCell"/>
</dbReference>
<keyword evidence="7" id="KW-0539">Nucleus</keyword>
<keyword evidence="5" id="KW-0805">Transcription regulation</keyword>
<feature type="region of interest" description="Disordered" evidence="8">
    <location>
        <begin position="319"/>
        <end position="338"/>
    </location>
</feature>
<evidence type="ECO:0000256" key="1">
    <source>
        <dbReference type="ARBA" id="ARBA00004123"/>
    </source>
</evidence>
<name>A0AAD7A1W0_9AGAR</name>
<dbReference type="Proteomes" id="UP001218218">
    <property type="component" value="Unassembled WGS sequence"/>
</dbReference>
<dbReference type="EMBL" id="JARIHO010000018">
    <property type="protein sequence ID" value="KAJ7347870.1"/>
    <property type="molecule type" value="Genomic_DNA"/>
</dbReference>
<comment type="caution">
    <text evidence="10">The sequence shown here is derived from an EMBL/GenBank/DDBJ whole genome shotgun (WGS) entry which is preliminary data.</text>
</comment>
<feature type="region of interest" description="Disordered" evidence="8">
    <location>
        <begin position="346"/>
        <end position="378"/>
    </location>
</feature>
<feature type="region of interest" description="Disordered" evidence="8">
    <location>
        <begin position="420"/>
        <end position="464"/>
    </location>
</feature>
<comment type="subcellular location">
    <subcellularLocation>
        <location evidence="1">Nucleus</location>
    </subcellularLocation>
</comment>
<proteinExistence type="predicted"/>
<dbReference type="InterPro" id="IPR017907">
    <property type="entry name" value="Znf_RING_CS"/>
</dbReference>
<evidence type="ECO:0000313" key="10">
    <source>
        <dbReference type="EMBL" id="KAJ7347870.1"/>
    </source>
</evidence>
<dbReference type="InterPro" id="IPR018866">
    <property type="entry name" value="Znf-4CXXC_R1"/>
</dbReference>
<evidence type="ECO:0000256" key="5">
    <source>
        <dbReference type="ARBA" id="ARBA00023015"/>
    </source>
</evidence>
<keyword evidence="4" id="KW-0862">Zinc</keyword>
<gene>
    <name evidence="10" type="ORF">DFH08DRAFT_153812</name>
</gene>
<protein>
    <recommendedName>
        <fullName evidence="9">Zinc-finger domain-containing protein</fullName>
    </recommendedName>
</protein>
<reference evidence="10" key="1">
    <citation type="submission" date="2023-03" db="EMBL/GenBank/DDBJ databases">
        <title>Massive genome expansion in bonnet fungi (Mycena s.s.) driven by repeated elements and novel gene families across ecological guilds.</title>
        <authorList>
            <consortium name="Lawrence Berkeley National Laboratory"/>
            <person name="Harder C.B."/>
            <person name="Miyauchi S."/>
            <person name="Viragh M."/>
            <person name="Kuo A."/>
            <person name="Thoen E."/>
            <person name="Andreopoulos B."/>
            <person name="Lu D."/>
            <person name="Skrede I."/>
            <person name="Drula E."/>
            <person name="Henrissat B."/>
            <person name="Morin E."/>
            <person name="Kohler A."/>
            <person name="Barry K."/>
            <person name="LaButti K."/>
            <person name="Morin E."/>
            <person name="Salamov A."/>
            <person name="Lipzen A."/>
            <person name="Mereny Z."/>
            <person name="Hegedus B."/>
            <person name="Baldrian P."/>
            <person name="Stursova M."/>
            <person name="Weitz H."/>
            <person name="Taylor A."/>
            <person name="Grigoriev I.V."/>
            <person name="Nagy L.G."/>
            <person name="Martin F."/>
            <person name="Kauserud H."/>
        </authorList>
    </citation>
    <scope>NUCLEOTIDE SEQUENCE</scope>
    <source>
        <strain evidence="10">CBHHK002</strain>
    </source>
</reference>
<keyword evidence="6" id="KW-0804">Transcription</keyword>
<dbReference type="PROSITE" id="PS00518">
    <property type="entry name" value="ZF_RING_1"/>
    <property type="match status" value="1"/>
</dbReference>
<evidence type="ECO:0000256" key="7">
    <source>
        <dbReference type="ARBA" id="ARBA00023242"/>
    </source>
</evidence>
<evidence type="ECO:0000313" key="11">
    <source>
        <dbReference type="Proteomes" id="UP001218218"/>
    </source>
</evidence>
<evidence type="ECO:0000256" key="3">
    <source>
        <dbReference type="ARBA" id="ARBA00022771"/>
    </source>
</evidence>
<evidence type="ECO:0000259" key="9">
    <source>
        <dbReference type="Pfam" id="PF10497"/>
    </source>
</evidence>
<evidence type="ECO:0000256" key="8">
    <source>
        <dbReference type="SAM" id="MobiDB-lite"/>
    </source>
</evidence>
<sequence length="489" mass="52465">MTVPRRPHPNRRPHLHPSQRAGSPRAFRCRRKTKRLSMKFDGCIHCYCVACIMMKYGGITIPFEAISSSENCPRCNDICSCDNCTSRRGEEYQFGRYHRPKDTPESELVLRGPRTSGAVRVQNNPYRMLDQMVIEPITHYATLYNLSGAPIGQTFLGADGNSEYVVAKPTQPRRVFVGAVPDSWLLGPDPVVYQMPLKVKKQEKKQKPNRRLYVGDPSVLALRVRPRALPVPPSTSPIQAPLPIAAPAAPSAPAPVQAEMDVDLPDPLSVEAVPAAPTTPPRVPSPDMDPVVAIATPAAPLTLPANVQAEMDVDLPDPVSVETGPAAPTTPPHVPSPDMDVDLPDPFGSPLTSVADSETAGEEDAQGASEKVGNEGAFTMPGDDDAEQFILDAHGEPEAADLDTHATSEIACVQDVGHNPAQAQSGRGLPFNPADGSAGRKFSQTDGDDRCDTRLAGASPLTHPPITVTEIDTVDIISYIPTAELPPPL</sequence>
<keyword evidence="3" id="KW-0863">Zinc-finger</keyword>
<dbReference type="AlphaFoldDB" id="A0AAD7A1W0"/>
<keyword evidence="11" id="KW-1185">Reference proteome</keyword>
<accession>A0AAD7A1W0</accession>
<evidence type="ECO:0000256" key="2">
    <source>
        <dbReference type="ARBA" id="ARBA00022723"/>
    </source>
</evidence>
<evidence type="ECO:0000256" key="6">
    <source>
        <dbReference type="ARBA" id="ARBA00023163"/>
    </source>
</evidence>
<keyword evidence="2" id="KW-0479">Metal-binding</keyword>
<feature type="region of interest" description="Disordered" evidence="8">
    <location>
        <begin position="1"/>
        <end position="26"/>
    </location>
</feature>
<feature type="compositionally biased region" description="Basic residues" evidence="8">
    <location>
        <begin position="1"/>
        <end position="17"/>
    </location>
</feature>
<feature type="domain" description="Zinc-finger" evidence="9">
    <location>
        <begin position="28"/>
        <end position="91"/>
    </location>
</feature>
<dbReference type="GO" id="GO:0008270">
    <property type="term" value="F:zinc ion binding"/>
    <property type="evidence" value="ECO:0007669"/>
    <property type="project" value="UniProtKB-KW"/>
</dbReference>